<organism evidence="2 3">
    <name type="scientific">Halobacillus yeomjeoni</name>
    <dbReference type="NCBI Taxonomy" id="311194"/>
    <lineage>
        <taxon>Bacteria</taxon>
        <taxon>Bacillati</taxon>
        <taxon>Bacillota</taxon>
        <taxon>Bacilli</taxon>
        <taxon>Bacillales</taxon>
        <taxon>Bacillaceae</taxon>
        <taxon>Halobacillus</taxon>
    </lineage>
</organism>
<accession>A0A931MWE9</accession>
<keyword evidence="3" id="KW-1185">Reference proteome</keyword>
<dbReference type="PROSITE" id="PS50933">
    <property type="entry name" value="CHRD"/>
    <property type="match status" value="1"/>
</dbReference>
<sequence>MQKFSAKLKGKNEVPDPVFTEAFGVAKFVTNRRGNKIKFFLEVELLDNFVQAHIHFGGKRENGPVLAFLFGADVATLTEQNGITTRRGVVTGVIKDEDIEDNDLGVKCVEDLLELMTKGLTYVNVHTEQNPAGEIRGQIMPLYQDRY</sequence>
<dbReference type="EMBL" id="JADZSC010000003">
    <property type="protein sequence ID" value="MBH0231299.1"/>
    <property type="molecule type" value="Genomic_DNA"/>
</dbReference>
<dbReference type="Pfam" id="PF07452">
    <property type="entry name" value="CHRD"/>
    <property type="match status" value="1"/>
</dbReference>
<feature type="domain" description="CHRD" evidence="1">
    <location>
        <begin position="1"/>
        <end position="144"/>
    </location>
</feature>
<gene>
    <name evidence="2" type="ORF">H0267_13810</name>
</gene>
<name>A0A931MWE9_9BACI</name>
<protein>
    <submittedName>
        <fullName evidence="2">CHRD domain-containing protein</fullName>
    </submittedName>
</protein>
<dbReference type="InterPro" id="IPR010895">
    <property type="entry name" value="CHRD"/>
</dbReference>
<evidence type="ECO:0000313" key="2">
    <source>
        <dbReference type="EMBL" id="MBH0231299.1"/>
    </source>
</evidence>
<comment type="caution">
    <text evidence="2">The sequence shown here is derived from an EMBL/GenBank/DDBJ whole genome shotgun (WGS) entry which is preliminary data.</text>
</comment>
<dbReference type="SMART" id="SM00754">
    <property type="entry name" value="CHRD"/>
    <property type="match status" value="1"/>
</dbReference>
<evidence type="ECO:0000313" key="3">
    <source>
        <dbReference type="Proteomes" id="UP000614490"/>
    </source>
</evidence>
<evidence type="ECO:0000259" key="1">
    <source>
        <dbReference type="PROSITE" id="PS50933"/>
    </source>
</evidence>
<dbReference type="RefSeq" id="WP_197317929.1">
    <property type="nucleotide sequence ID" value="NZ_JADZSC010000003.1"/>
</dbReference>
<dbReference type="Proteomes" id="UP000614490">
    <property type="component" value="Unassembled WGS sequence"/>
</dbReference>
<proteinExistence type="predicted"/>
<reference evidence="2 3" key="1">
    <citation type="journal article" date="2005" name="Int. J. Syst. Evol. Microbiol.">
        <title>Halobacillus yeomjeoni sp. nov., isolated from a marine solar saltern in Korea.</title>
        <authorList>
            <person name="Yoon J.H."/>
            <person name="Kang S.J."/>
            <person name="Lee C.H."/>
            <person name="Oh H.W."/>
            <person name="Oh T.K."/>
        </authorList>
    </citation>
    <scope>NUCLEOTIDE SEQUENCE [LARGE SCALE GENOMIC DNA]</scope>
    <source>
        <strain evidence="2 3">KCTC 3957</strain>
    </source>
</reference>
<dbReference type="AlphaFoldDB" id="A0A931MWE9"/>